<dbReference type="EMBL" id="CAVLGL010000090">
    <property type="protein sequence ID" value="CAK1594327.1"/>
    <property type="molecule type" value="Genomic_DNA"/>
</dbReference>
<dbReference type="AlphaFoldDB" id="A0AAV1LJ70"/>
<gene>
    <name evidence="2" type="ORF">PARMNEM_LOCUS13974</name>
</gene>
<reference evidence="2 3" key="1">
    <citation type="submission" date="2023-11" db="EMBL/GenBank/DDBJ databases">
        <authorList>
            <person name="Hedman E."/>
            <person name="Englund M."/>
            <person name="Stromberg M."/>
            <person name="Nyberg Akerstrom W."/>
            <person name="Nylinder S."/>
            <person name="Jareborg N."/>
            <person name="Kallberg Y."/>
            <person name="Kronander E."/>
        </authorList>
    </citation>
    <scope>NUCLEOTIDE SEQUENCE [LARGE SCALE GENOMIC DNA]</scope>
</reference>
<feature type="region of interest" description="Disordered" evidence="1">
    <location>
        <begin position="136"/>
        <end position="174"/>
    </location>
</feature>
<evidence type="ECO:0000313" key="3">
    <source>
        <dbReference type="Proteomes" id="UP001314205"/>
    </source>
</evidence>
<name>A0AAV1LJ70_9NEOP</name>
<comment type="caution">
    <text evidence="2">The sequence shown here is derived from an EMBL/GenBank/DDBJ whole genome shotgun (WGS) entry which is preliminary data.</text>
</comment>
<feature type="compositionally biased region" description="Basic residues" evidence="1">
    <location>
        <begin position="136"/>
        <end position="154"/>
    </location>
</feature>
<evidence type="ECO:0000256" key="1">
    <source>
        <dbReference type="SAM" id="MobiDB-lite"/>
    </source>
</evidence>
<evidence type="ECO:0000313" key="2">
    <source>
        <dbReference type="EMBL" id="CAK1594327.1"/>
    </source>
</evidence>
<sequence>MVTQLVEKLYLLATFFGTKFFIGRYEFGEWGLGEKNCFEAIFYPENGEINFVLFVEAKNHTRALGDWIGSYEKFALQESDQTSNRPSESVEFSKVKEFPKVRKKKVKKFKKKLGKKRLEKKEKDKWLLVKKKRFPKSKKKNTKRKRNKTVKKFVKTVSDRSNDSNMSATNEIDMDDDTPVDIIVHIKMTD</sequence>
<proteinExistence type="predicted"/>
<dbReference type="Proteomes" id="UP001314205">
    <property type="component" value="Unassembled WGS sequence"/>
</dbReference>
<keyword evidence="3" id="KW-1185">Reference proteome</keyword>
<accession>A0AAV1LJ70</accession>
<organism evidence="2 3">
    <name type="scientific">Parnassius mnemosyne</name>
    <name type="common">clouded apollo</name>
    <dbReference type="NCBI Taxonomy" id="213953"/>
    <lineage>
        <taxon>Eukaryota</taxon>
        <taxon>Metazoa</taxon>
        <taxon>Ecdysozoa</taxon>
        <taxon>Arthropoda</taxon>
        <taxon>Hexapoda</taxon>
        <taxon>Insecta</taxon>
        <taxon>Pterygota</taxon>
        <taxon>Neoptera</taxon>
        <taxon>Endopterygota</taxon>
        <taxon>Lepidoptera</taxon>
        <taxon>Glossata</taxon>
        <taxon>Ditrysia</taxon>
        <taxon>Papilionoidea</taxon>
        <taxon>Papilionidae</taxon>
        <taxon>Parnassiinae</taxon>
        <taxon>Parnassini</taxon>
        <taxon>Parnassius</taxon>
        <taxon>Driopa</taxon>
    </lineage>
</organism>
<protein>
    <submittedName>
        <fullName evidence="2">Uncharacterized protein</fullName>
    </submittedName>
</protein>